<proteinExistence type="predicted"/>
<feature type="compositionally biased region" description="Acidic residues" evidence="1">
    <location>
        <begin position="459"/>
        <end position="473"/>
    </location>
</feature>
<dbReference type="AlphaFoldDB" id="W9Y701"/>
<feature type="region of interest" description="Disordered" evidence="1">
    <location>
        <begin position="1"/>
        <end position="254"/>
    </location>
</feature>
<gene>
    <name evidence="2" type="ORF">A1O1_05552</name>
</gene>
<protein>
    <submittedName>
        <fullName evidence="2">Uncharacterized protein</fullName>
    </submittedName>
</protein>
<feature type="region of interest" description="Disordered" evidence="1">
    <location>
        <begin position="440"/>
        <end position="612"/>
    </location>
</feature>
<feature type="compositionally biased region" description="Polar residues" evidence="1">
    <location>
        <begin position="224"/>
        <end position="233"/>
    </location>
</feature>
<feature type="compositionally biased region" description="Polar residues" evidence="1">
    <location>
        <begin position="56"/>
        <end position="72"/>
    </location>
</feature>
<dbReference type="EMBL" id="AMWN01000004">
    <property type="protein sequence ID" value="EXJ88622.1"/>
    <property type="molecule type" value="Genomic_DNA"/>
</dbReference>
<accession>W9Y701</accession>
<keyword evidence="3" id="KW-1185">Reference proteome</keyword>
<evidence type="ECO:0000313" key="2">
    <source>
        <dbReference type="EMBL" id="EXJ88622.1"/>
    </source>
</evidence>
<sequence length="696" mass="77339">MVQTRRSGARSEGASHLDPPKRERRPVAAPRRRAPPARRNASVSVPIVIPKYEHAATQTNLYHDASTQTDVKLTSYPETVGEKRRREEDESAPDTSSKRIRKAETPKFLFSASRNRSLLTSAPAKTTTRHESPFFERSLEPTGRRSSPRRPPRPREEKASQPETPTPAPTSNTQVQQGSLFGSVRKLFGFFKSTPGAETPRQQERGSPSEETNGNIEQEAVESNGPNTPPSQHSEPDSPTPDPEPLDNHLYNREYFKRRRFAKTIAGREMTEHPDSEAGEADFNPVGTTGTNKRKLASVDGEIPGPAAGGFGIDDNYLDVEAEVDGIEEALPSTPRDRSIAQTPLRSAMRQNGSLFGTLGRSVKSVRIDPNTSVKHVYGQYGYSGEYHGSMFSDPSEASESTISAFDVSSIHSPATLRNTKDNETPKFRLDQDIVDPNDEFWRPSLANPSPGHFRVPDLDEYDDEEEGEDTNEPEQNREQDQVPPPPSTPRMSHAELPGQASSSTGNTDSTSIHDSAEIRLNKARSDAQKYKPARSSLLSLSEHARSRSSSPPESERDFTQSRLETSTPAASSLKNASTPDTSSRDTPAQPAKRPGRDELDDTVVGDDGMTEYQREHQYDEWADGLSWPEPQTYEQAGIASDYIADLVRKTWTERDVRESIEFWDREFEEGLKAAREAAVQGRELVWVTDPEELFA</sequence>
<dbReference type="HOGENOM" id="CLU_368807_0_0_1"/>
<organism evidence="2 3">
    <name type="scientific">Capronia coronata CBS 617.96</name>
    <dbReference type="NCBI Taxonomy" id="1182541"/>
    <lineage>
        <taxon>Eukaryota</taxon>
        <taxon>Fungi</taxon>
        <taxon>Dikarya</taxon>
        <taxon>Ascomycota</taxon>
        <taxon>Pezizomycotina</taxon>
        <taxon>Eurotiomycetes</taxon>
        <taxon>Chaetothyriomycetidae</taxon>
        <taxon>Chaetothyriales</taxon>
        <taxon>Herpotrichiellaceae</taxon>
        <taxon>Capronia</taxon>
    </lineage>
</organism>
<name>W9Y701_9EURO</name>
<evidence type="ECO:0000256" key="1">
    <source>
        <dbReference type="SAM" id="MobiDB-lite"/>
    </source>
</evidence>
<feature type="compositionally biased region" description="Polar residues" evidence="1">
    <location>
        <begin position="500"/>
        <end position="514"/>
    </location>
</feature>
<dbReference type="Proteomes" id="UP000019484">
    <property type="component" value="Unassembled WGS sequence"/>
</dbReference>
<feature type="compositionally biased region" description="Polar residues" evidence="1">
    <location>
        <begin position="561"/>
        <end position="587"/>
    </location>
</feature>
<dbReference type="OrthoDB" id="4157485at2759"/>
<feature type="compositionally biased region" description="Basic and acidic residues" evidence="1">
    <location>
        <begin position="515"/>
        <end position="530"/>
    </location>
</feature>
<reference evidence="2 3" key="1">
    <citation type="submission" date="2013-03" db="EMBL/GenBank/DDBJ databases">
        <title>The Genome Sequence of Capronia coronata CBS 617.96.</title>
        <authorList>
            <consortium name="The Broad Institute Genomics Platform"/>
            <person name="Cuomo C."/>
            <person name="de Hoog S."/>
            <person name="Gorbushina A."/>
            <person name="Walker B."/>
            <person name="Young S.K."/>
            <person name="Zeng Q."/>
            <person name="Gargeya S."/>
            <person name="Fitzgerald M."/>
            <person name="Haas B."/>
            <person name="Abouelleil A."/>
            <person name="Allen A.W."/>
            <person name="Alvarado L."/>
            <person name="Arachchi H.M."/>
            <person name="Berlin A.M."/>
            <person name="Chapman S.B."/>
            <person name="Gainer-Dewar J."/>
            <person name="Goldberg J."/>
            <person name="Griggs A."/>
            <person name="Gujja S."/>
            <person name="Hansen M."/>
            <person name="Howarth C."/>
            <person name="Imamovic A."/>
            <person name="Ireland A."/>
            <person name="Larimer J."/>
            <person name="McCowan C."/>
            <person name="Murphy C."/>
            <person name="Pearson M."/>
            <person name="Poon T.W."/>
            <person name="Priest M."/>
            <person name="Roberts A."/>
            <person name="Saif S."/>
            <person name="Shea T."/>
            <person name="Sisk P."/>
            <person name="Sykes S."/>
            <person name="Wortman J."/>
            <person name="Nusbaum C."/>
            <person name="Birren B."/>
        </authorList>
    </citation>
    <scope>NUCLEOTIDE SEQUENCE [LARGE SCALE GENOMIC DNA]</scope>
    <source>
        <strain evidence="2 3">CBS 617.96</strain>
    </source>
</reference>
<dbReference type="eggNOG" id="ENOG502T3QC">
    <property type="taxonomic scope" value="Eukaryota"/>
</dbReference>
<feature type="compositionally biased region" description="Polar residues" evidence="1">
    <location>
        <begin position="169"/>
        <end position="180"/>
    </location>
</feature>
<feature type="compositionally biased region" description="Low complexity" evidence="1">
    <location>
        <begin position="534"/>
        <end position="553"/>
    </location>
</feature>
<dbReference type="GeneID" id="19160427"/>
<dbReference type="RefSeq" id="XP_007724628.1">
    <property type="nucleotide sequence ID" value="XM_007726438.1"/>
</dbReference>
<comment type="caution">
    <text evidence="2">The sequence shown here is derived from an EMBL/GenBank/DDBJ whole genome shotgun (WGS) entry which is preliminary data.</text>
</comment>
<feature type="compositionally biased region" description="Polar residues" evidence="1">
    <location>
        <begin position="112"/>
        <end position="126"/>
    </location>
</feature>
<feature type="region of interest" description="Disordered" evidence="1">
    <location>
        <begin position="266"/>
        <end position="314"/>
    </location>
</feature>
<evidence type="ECO:0000313" key="3">
    <source>
        <dbReference type="Proteomes" id="UP000019484"/>
    </source>
</evidence>
<feature type="compositionally biased region" description="Basic and acidic residues" evidence="1">
    <location>
        <begin position="128"/>
        <end position="143"/>
    </location>
</feature>